<reference evidence="7 8" key="1">
    <citation type="journal article" date="2017" name="Mol. Ecol.">
        <title>Comparative and population genomic landscape of Phellinus noxius: A hypervariable fungus causing root rot in trees.</title>
        <authorList>
            <person name="Chung C.L."/>
            <person name="Lee T.J."/>
            <person name="Akiba M."/>
            <person name="Lee H.H."/>
            <person name="Kuo T.H."/>
            <person name="Liu D."/>
            <person name="Ke H.M."/>
            <person name="Yokoi T."/>
            <person name="Roa M.B."/>
            <person name="Lu M.J."/>
            <person name="Chang Y.Y."/>
            <person name="Ann P.J."/>
            <person name="Tsai J.N."/>
            <person name="Chen C.Y."/>
            <person name="Tzean S.S."/>
            <person name="Ota Y."/>
            <person name="Hattori T."/>
            <person name="Sahashi N."/>
            <person name="Liou R.F."/>
            <person name="Kikuchi T."/>
            <person name="Tsai I.J."/>
        </authorList>
    </citation>
    <scope>NUCLEOTIDE SEQUENCE [LARGE SCALE GENOMIC DNA]</scope>
    <source>
        <strain evidence="7 8">FFPRI411160</strain>
    </source>
</reference>
<dbReference type="FunCoup" id="A0A286UCZ6">
    <property type="interactions" value="22"/>
</dbReference>
<evidence type="ECO:0000256" key="2">
    <source>
        <dbReference type="ARBA" id="ARBA00022670"/>
    </source>
</evidence>
<name>A0A286UCZ6_9AGAM</name>
<dbReference type="Gene3D" id="3.40.50.1820">
    <property type="entry name" value="alpha/beta hydrolase"/>
    <property type="match status" value="1"/>
</dbReference>
<dbReference type="FunFam" id="3.40.50.1820:FF:000028">
    <property type="entry name" value="S9 family peptidase"/>
    <property type="match status" value="1"/>
</dbReference>
<evidence type="ECO:0000313" key="7">
    <source>
        <dbReference type="EMBL" id="PAV17427.1"/>
    </source>
</evidence>
<dbReference type="STRING" id="2282107.A0A286UCZ6"/>
<proteinExistence type="inferred from homology"/>
<sequence length="805" mass="89551">MLPRNLFKICRNCNREACESKIDHRRRLSPDRDWANMRLLDLFKIPILGVIVPISHAIDPQAQIPFSNSDLFLTSSSLAKGGDKLLANTMLDWKSTDFNFKSGEDVFTPKDLIELPRPGAGVANPAGDLAYVPLSQYSFENKTNNKSIWLVPLSSFVSPVEVPLADGGDPFWLDDRTLGLVVSKSDGKKGSELYTISIKFSTQKESPSVSAEGRALVGTFPVGVTPANFKYVRGSASRLVFSAYVFSDDDLTTVAEKNAEYEGRGNSALVYDSTYERHWDRWIGPKRSKLFTVALWEENGKWYLGSDYGSPLKGLGHDVPVEPFGGTDDFDVSETHIIYTAKDPDLPAAWHTKQNIYLIDLLGEGSPRTLTSGHQGATHSPILSNNGLLAAWTQLDLDGYESDRAQIIVYDLAKDIRYTLTHHWDRSADSIVFSKDDTALYFTAADDAHVKLFKLDLPPTPDQSSTIPRFPSEYNSRPRALTHKSAASAPQPLLSGDILFTQSSFTGPNELFVFGLAGGITKVTNFSVKPLAGKDLDKGESVWFEGAEGRKVQSWILKPKGFKEGKKKSVPVVLLIHGGPQGAWEDAWSTRWNPNVFAQQGYFTIAINPTGSTSFGQAFTDGITKDWGGKPFVDLKKGWDHILAKYPEIDPERAVAAGASWGGYAINWIQGHPELGFGFKALVCHDGVFDSRYNGFTTDELFFFNHDFGGRPFDPEAKPLIEKFSPSNYVSKWSTPQLIIHGSKDYRLPDTEGIGVFHALQQKGIQSRLVIFPDENHWVLNHGNSLKWHYEVFRWFDKFVGKKAN</sequence>
<gene>
    <name evidence="7" type="ORF">PNOK_0749100</name>
</gene>
<feature type="domain" description="Peptidase S9 prolyl oligopeptidase catalytic" evidence="6">
    <location>
        <begin position="588"/>
        <end position="802"/>
    </location>
</feature>
<keyword evidence="8" id="KW-1185">Reference proteome</keyword>
<evidence type="ECO:0000256" key="3">
    <source>
        <dbReference type="ARBA" id="ARBA00022729"/>
    </source>
</evidence>
<accession>A0A286UCZ6</accession>
<dbReference type="PANTHER" id="PTHR42776:SF13">
    <property type="entry name" value="DIPEPTIDYL-PEPTIDASE 5"/>
    <property type="match status" value="1"/>
</dbReference>
<dbReference type="InParanoid" id="A0A286UCZ6"/>
<dbReference type="EMBL" id="NBII01000007">
    <property type="protein sequence ID" value="PAV17427.1"/>
    <property type="molecule type" value="Genomic_DNA"/>
</dbReference>
<keyword evidence="4" id="KW-0378">Hydrolase</keyword>
<evidence type="ECO:0000259" key="6">
    <source>
        <dbReference type="Pfam" id="PF00326"/>
    </source>
</evidence>
<dbReference type="SUPFAM" id="SSF53474">
    <property type="entry name" value="alpha/beta-Hydrolases"/>
    <property type="match status" value="1"/>
</dbReference>
<comment type="similarity">
    <text evidence="1">Belongs to the peptidase S9C family.</text>
</comment>
<evidence type="ECO:0000313" key="8">
    <source>
        <dbReference type="Proteomes" id="UP000217199"/>
    </source>
</evidence>
<evidence type="ECO:0000256" key="1">
    <source>
        <dbReference type="ARBA" id="ARBA00010040"/>
    </source>
</evidence>
<dbReference type="GO" id="GO:0004252">
    <property type="term" value="F:serine-type endopeptidase activity"/>
    <property type="evidence" value="ECO:0007669"/>
    <property type="project" value="TreeGrafter"/>
</dbReference>
<dbReference type="Pfam" id="PF00326">
    <property type="entry name" value="Peptidase_S9"/>
    <property type="match status" value="1"/>
</dbReference>
<dbReference type="InterPro" id="IPR029058">
    <property type="entry name" value="AB_hydrolase_fold"/>
</dbReference>
<comment type="caution">
    <text evidence="7">The sequence shown here is derived from an EMBL/GenBank/DDBJ whole genome shotgun (WGS) entry which is preliminary data.</text>
</comment>
<protein>
    <recommendedName>
        <fullName evidence="5">Dipeptidyl-peptidase V</fullName>
    </recommendedName>
</protein>
<keyword evidence="3" id="KW-0732">Signal</keyword>
<evidence type="ECO:0000256" key="4">
    <source>
        <dbReference type="ARBA" id="ARBA00022801"/>
    </source>
</evidence>
<dbReference type="Proteomes" id="UP000217199">
    <property type="component" value="Unassembled WGS sequence"/>
</dbReference>
<organism evidence="7 8">
    <name type="scientific">Pyrrhoderma noxium</name>
    <dbReference type="NCBI Taxonomy" id="2282107"/>
    <lineage>
        <taxon>Eukaryota</taxon>
        <taxon>Fungi</taxon>
        <taxon>Dikarya</taxon>
        <taxon>Basidiomycota</taxon>
        <taxon>Agaricomycotina</taxon>
        <taxon>Agaricomycetes</taxon>
        <taxon>Hymenochaetales</taxon>
        <taxon>Hymenochaetaceae</taxon>
        <taxon>Pyrrhoderma</taxon>
    </lineage>
</organism>
<dbReference type="PANTHER" id="PTHR42776">
    <property type="entry name" value="SERINE PEPTIDASE S9 FAMILY MEMBER"/>
    <property type="match status" value="1"/>
</dbReference>
<dbReference type="OrthoDB" id="416344at2759"/>
<dbReference type="InterPro" id="IPR001375">
    <property type="entry name" value="Peptidase_S9_cat"/>
</dbReference>
<dbReference type="AlphaFoldDB" id="A0A286UCZ6"/>
<keyword evidence="2" id="KW-0645">Protease</keyword>
<dbReference type="SUPFAM" id="SSF82171">
    <property type="entry name" value="DPP6 N-terminal domain-like"/>
    <property type="match status" value="1"/>
</dbReference>
<evidence type="ECO:0000256" key="5">
    <source>
        <dbReference type="ARBA" id="ARBA00032829"/>
    </source>
</evidence>
<dbReference type="GO" id="GO:0006508">
    <property type="term" value="P:proteolysis"/>
    <property type="evidence" value="ECO:0007669"/>
    <property type="project" value="UniProtKB-KW"/>
</dbReference>